<dbReference type="AlphaFoldDB" id="A0A645DV48"/>
<accession>A0A645DV48</accession>
<protein>
    <submittedName>
        <fullName evidence="1">Uncharacterized protein</fullName>
    </submittedName>
</protein>
<evidence type="ECO:0000313" key="1">
    <source>
        <dbReference type="EMBL" id="MPM93384.1"/>
    </source>
</evidence>
<comment type="caution">
    <text evidence="1">The sequence shown here is derived from an EMBL/GenBank/DDBJ whole genome shotgun (WGS) entry which is preliminary data.</text>
</comment>
<dbReference type="EMBL" id="VSSQ01040192">
    <property type="protein sequence ID" value="MPM93384.1"/>
    <property type="molecule type" value="Genomic_DNA"/>
</dbReference>
<gene>
    <name evidence="1" type="ORF">SDC9_140521</name>
</gene>
<proteinExistence type="predicted"/>
<reference evidence="1" key="1">
    <citation type="submission" date="2019-08" db="EMBL/GenBank/DDBJ databases">
        <authorList>
            <person name="Kucharzyk K."/>
            <person name="Murdoch R.W."/>
            <person name="Higgins S."/>
            <person name="Loffler F."/>
        </authorList>
    </citation>
    <scope>NUCLEOTIDE SEQUENCE</scope>
</reference>
<sequence>MYPPLCYAGEESVDAGRLSEALETKVEYRFRIAEFIEEVRCSSLFSADREVGEKTESSGT</sequence>
<name>A0A645DV48_9ZZZZ</name>
<organism evidence="1">
    <name type="scientific">bioreactor metagenome</name>
    <dbReference type="NCBI Taxonomy" id="1076179"/>
    <lineage>
        <taxon>unclassified sequences</taxon>
        <taxon>metagenomes</taxon>
        <taxon>ecological metagenomes</taxon>
    </lineage>
</organism>